<dbReference type="PROSITE" id="PS51096">
    <property type="entry name" value="PTS_EIIA_TYPE_4"/>
    <property type="match status" value="1"/>
</dbReference>
<evidence type="ECO:0000256" key="7">
    <source>
        <dbReference type="ARBA" id="ARBA00022777"/>
    </source>
</evidence>
<keyword evidence="2" id="KW-0813">Transport</keyword>
<reference evidence="9 10" key="1">
    <citation type="submission" date="2019-08" db="EMBL/GenBank/DDBJ databases">
        <title>In-depth cultivation of the pig gut microbiome towards novel bacterial diversity and tailored functional studies.</title>
        <authorList>
            <person name="Wylensek D."/>
            <person name="Hitch T.C.A."/>
            <person name="Clavel T."/>
        </authorList>
    </citation>
    <scope>NUCLEOTIDE SEQUENCE [LARGE SCALE GENOMIC DNA]</scope>
    <source>
        <strain evidence="9 10">WCA-380-WT-2B</strain>
    </source>
</reference>
<keyword evidence="7" id="KW-0418">Kinase</keyword>
<dbReference type="Gene3D" id="3.40.50.510">
    <property type="entry name" value="Phosphotransferase system, mannose-type IIA component"/>
    <property type="match status" value="1"/>
</dbReference>
<keyword evidence="6" id="KW-0598">Phosphotransferase system</keyword>
<accession>A0A6N7VUX7</accession>
<comment type="subcellular location">
    <subcellularLocation>
        <location evidence="1">Cytoplasm</location>
    </subcellularLocation>
</comment>
<dbReference type="RefSeq" id="WP_154539713.1">
    <property type="nucleotide sequence ID" value="NZ_JAXDSU010000007.1"/>
</dbReference>
<organism evidence="9 10">
    <name type="scientific">Anaerococcus porci</name>
    <dbReference type="NCBI Taxonomy" id="2652269"/>
    <lineage>
        <taxon>Bacteria</taxon>
        <taxon>Bacillati</taxon>
        <taxon>Bacillota</taxon>
        <taxon>Tissierellia</taxon>
        <taxon>Tissierellales</taxon>
        <taxon>Peptoniphilaceae</taxon>
        <taxon>Anaerococcus</taxon>
    </lineage>
</organism>
<sequence>MTNAVIAVSHASLASGIYSAIKMIAGDFDNVRIQEFKENDDLNLFDKKLKENYESLKEYDNVIVLADLAGGTPFNRAVMTLGEFDNVRVLAGLNFALLFQAINSEGNNIDECVDDILNIGRESIVSYKSEENNINTDDFEDGI</sequence>
<dbReference type="InterPro" id="IPR033887">
    <property type="entry name" value="PTS_IIA_man"/>
</dbReference>
<dbReference type="GO" id="GO:0016301">
    <property type="term" value="F:kinase activity"/>
    <property type="evidence" value="ECO:0007669"/>
    <property type="project" value="UniProtKB-KW"/>
</dbReference>
<dbReference type="PANTHER" id="PTHR33799:SF1">
    <property type="entry name" value="PTS SYSTEM MANNOSE-SPECIFIC EIIAB COMPONENT-RELATED"/>
    <property type="match status" value="1"/>
</dbReference>
<dbReference type="GO" id="GO:0016020">
    <property type="term" value="C:membrane"/>
    <property type="evidence" value="ECO:0007669"/>
    <property type="project" value="InterPro"/>
</dbReference>
<evidence type="ECO:0000256" key="1">
    <source>
        <dbReference type="ARBA" id="ARBA00004496"/>
    </source>
</evidence>
<dbReference type="GO" id="GO:0009401">
    <property type="term" value="P:phosphoenolpyruvate-dependent sugar phosphotransferase system"/>
    <property type="evidence" value="ECO:0007669"/>
    <property type="project" value="UniProtKB-KW"/>
</dbReference>
<evidence type="ECO:0000256" key="6">
    <source>
        <dbReference type="ARBA" id="ARBA00022683"/>
    </source>
</evidence>
<protein>
    <submittedName>
        <fullName evidence="9">PTS sugar transporter subunit IIA</fullName>
    </submittedName>
</protein>
<evidence type="ECO:0000313" key="9">
    <source>
        <dbReference type="EMBL" id="MSS77509.1"/>
    </source>
</evidence>
<dbReference type="Proteomes" id="UP000441925">
    <property type="component" value="Unassembled WGS sequence"/>
</dbReference>
<gene>
    <name evidence="9" type="ORF">FYJ26_03655</name>
</gene>
<evidence type="ECO:0000256" key="2">
    <source>
        <dbReference type="ARBA" id="ARBA00022448"/>
    </source>
</evidence>
<dbReference type="InterPro" id="IPR036662">
    <property type="entry name" value="PTS_EIIA_man-typ_sf"/>
</dbReference>
<dbReference type="AlphaFoldDB" id="A0A6N7VUX7"/>
<evidence type="ECO:0000256" key="5">
    <source>
        <dbReference type="ARBA" id="ARBA00022679"/>
    </source>
</evidence>
<proteinExistence type="predicted"/>
<evidence type="ECO:0000256" key="3">
    <source>
        <dbReference type="ARBA" id="ARBA00022490"/>
    </source>
</evidence>
<dbReference type="InterPro" id="IPR051471">
    <property type="entry name" value="Bacterial_PTS_sugar_comp"/>
</dbReference>
<keyword evidence="10" id="KW-1185">Reference proteome</keyword>
<dbReference type="PANTHER" id="PTHR33799">
    <property type="entry name" value="PTS PERMEASE-RELATED-RELATED"/>
    <property type="match status" value="1"/>
</dbReference>
<dbReference type="EMBL" id="VULQ01000003">
    <property type="protein sequence ID" value="MSS77509.1"/>
    <property type="molecule type" value="Genomic_DNA"/>
</dbReference>
<evidence type="ECO:0000313" key="10">
    <source>
        <dbReference type="Proteomes" id="UP000441925"/>
    </source>
</evidence>
<dbReference type="GO" id="GO:0005737">
    <property type="term" value="C:cytoplasm"/>
    <property type="evidence" value="ECO:0007669"/>
    <property type="project" value="UniProtKB-SubCell"/>
</dbReference>
<evidence type="ECO:0000256" key="4">
    <source>
        <dbReference type="ARBA" id="ARBA00022597"/>
    </source>
</evidence>
<keyword evidence="5" id="KW-0808">Transferase</keyword>
<name>A0A6N7VUX7_9FIRM</name>
<dbReference type="InterPro" id="IPR004701">
    <property type="entry name" value="PTS_EIIA_man-typ"/>
</dbReference>
<evidence type="ECO:0000259" key="8">
    <source>
        <dbReference type="PROSITE" id="PS51096"/>
    </source>
</evidence>
<feature type="domain" description="PTS EIIA type-4" evidence="8">
    <location>
        <begin position="2"/>
        <end position="124"/>
    </location>
</feature>
<keyword evidence="3" id="KW-0963">Cytoplasm</keyword>
<keyword evidence="4 9" id="KW-0762">Sugar transport</keyword>
<dbReference type="SUPFAM" id="SSF53062">
    <property type="entry name" value="PTS system fructose IIA component-like"/>
    <property type="match status" value="1"/>
</dbReference>
<dbReference type="Pfam" id="PF03610">
    <property type="entry name" value="EIIA-man"/>
    <property type="match status" value="1"/>
</dbReference>
<comment type="caution">
    <text evidence="9">The sequence shown here is derived from an EMBL/GenBank/DDBJ whole genome shotgun (WGS) entry which is preliminary data.</text>
</comment>
<dbReference type="CDD" id="cd00006">
    <property type="entry name" value="PTS_IIA_man"/>
    <property type="match status" value="1"/>
</dbReference>